<evidence type="ECO:0008006" key="4">
    <source>
        <dbReference type="Google" id="ProtNLM"/>
    </source>
</evidence>
<keyword evidence="1" id="KW-0732">Signal</keyword>
<dbReference type="EMBL" id="JACHCA010000014">
    <property type="protein sequence ID" value="MBB6130340.1"/>
    <property type="molecule type" value="Genomic_DNA"/>
</dbReference>
<dbReference type="Pfam" id="PF13584">
    <property type="entry name" value="BatD"/>
    <property type="match status" value="3"/>
</dbReference>
<dbReference type="AlphaFoldDB" id="A0A841JHF5"/>
<accession>A0A841JHF5</accession>
<dbReference type="PANTHER" id="PTHR40940:SF2">
    <property type="entry name" value="BATD"/>
    <property type="match status" value="1"/>
</dbReference>
<protein>
    <recommendedName>
        <fullName evidence="4">Oxygen tolerance</fullName>
    </recommendedName>
</protein>
<evidence type="ECO:0000313" key="3">
    <source>
        <dbReference type="Proteomes" id="UP000548326"/>
    </source>
</evidence>
<dbReference type="Proteomes" id="UP000548326">
    <property type="component" value="Unassembled WGS sequence"/>
</dbReference>
<feature type="chain" id="PRO_5032465180" description="Oxygen tolerance" evidence="1">
    <location>
        <begin position="21"/>
        <end position="610"/>
    </location>
</feature>
<evidence type="ECO:0000256" key="1">
    <source>
        <dbReference type="SAM" id="SignalP"/>
    </source>
</evidence>
<dbReference type="InterPro" id="IPR025738">
    <property type="entry name" value="BatD"/>
</dbReference>
<sequence length="610" mass="67285">MKRKYFILLLLLLSTSLLFAADIHFTASASKTEVSTTEQFQVTFTINNNGDRFTPPSFTGFLVVSGPNVSTSMEVINGNASSSMAYSYVLVAVKEGSYTIGPATIFSGGRQLGTKPMKIKVVKGSAAQQNNAAAAAAAAQSQSAPDSRVTLKRPGTDINKSLFIRADVDKSNVYLGEQITLTYKLYTRVAIVGSEPEKLPDLNGFFSQDIKSANQNPNWHVETYKGVKFNVADMKKNILFPEHTGNITIDPITMLFVIREAAKASDDDMFGQFFGTYNDVKYKIKSMPTIIHVKPLPPGKPDGFGGAVGKFSISTSLDKKEIKANDPINYSIKISGTGNLKLLKPLSPVFPADFEKYDPKTEDTIAEKESGETGTRIYSYLLIPRHEGDYNIDPLKFSYFNPATGKYVSLPTQGFKIKVNKGTLENNVTAFSGADKQDVKLLNKDIRYIKTSGDITKNGEGFYDSNLYYSLLAFGPLLFLGALIYGKWYEKHNSDIIEVKKRKAGRIAAKHLASAQAQLKVNNSKAFYENVFRGLYGYLSDKLNIAAADLNREKIASELKARSLDEGLINELLDTLDLCDMARYAPVSGISEQQMFDKAKNMINDIEDKI</sequence>
<evidence type="ECO:0000313" key="2">
    <source>
        <dbReference type="EMBL" id="MBB6130340.1"/>
    </source>
</evidence>
<name>A0A841JHF5_9SPHI</name>
<comment type="caution">
    <text evidence="2">The sequence shown here is derived from an EMBL/GenBank/DDBJ whole genome shotgun (WGS) entry which is preliminary data.</text>
</comment>
<proteinExistence type="predicted"/>
<feature type="signal peptide" evidence="1">
    <location>
        <begin position="1"/>
        <end position="20"/>
    </location>
</feature>
<gene>
    <name evidence="2" type="ORF">HDF22_004480</name>
</gene>
<reference evidence="2 3" key="1">
    <citation type="submission" date="2020-08" db="EMBL/GenBank/DDBJ databases">
        <title>Genomic Encyclopedia of Type Strains, Phase IV (KMG-V): Genome sequencing to study the core and pangenomes of soil and plant-associated prokaryotes.</title>
        <authorList>
            <person name="Whitman W."/>
        </authorList>
    </citation>
    <scope>NUCLEOTIDE SEQUENCE [LARGE SCALE GENOMIC DNA]</scope>
    <source>
        <strain evidence="2 3">MP601</strain>
    </source>
</reference>
<organism evidence="2 3">
    <name type="scientific">Mucilaginibacter lappiensis</name>
    <dbReference type="NCBI Taxonomy" id="354630"/>
    <lineage>
        <taxon>Bacteria</taxon>
        <taxon>Pseudomonadati</taxon>
        <taxon>Bacteroidota</taxon>
        <taxon>Sphingobacteriia</taxon>
        <taxon>Sphingobacteriales</taxon>
        <taxon>Sphingobacteriaceae</taxon>
        <taxon>Mucilaginibacter</taxon>
    </lineage>
</organism>
<dbReference type="PANTHER" id="PTHR40940">
    <property type="entry name" value="PROTEIN BATD-RELATED"/>
    <property type="match status" value="1"/>
</dbReference>
<dbReference type="RefSeq" id="WP_183589168.1">
    <property type="nucleotide sequence ID" value="NZ_JACHCA010000014.1"/>
</dbReference>